<evidence type="ECO:0000256" key="1">
    <source>
        <dbReference type="ARBA" id="ARBA00004167"/>
    </source>
</evidence>
<evidence type="ECO:0000256" key="3">
    <source>
        <dbReference type="ARBA" id="ARBA00022692"/>
    </source>
</evidence>
<accession>A0ABR0VJZ2</accession>
<organism evidence="9 10">
    <name type="scientific">Rehmannia glutinosa</name>
    <name type="common">Chinese foxglove</name>
    <dbReference type="NCBI Taxonomy" id="99300"/>
    <lineage>
        <taxon>Eukaryota</taxon>
        <taxon>Viridiplantae</taxon>
        <taxon>Streptophyta</taxon>
        <taxon>Embryophyta</taxon>
        <taxon>Tracheophyta</taxon>
        <taxon>Spermatophyta</taxon>
        <taxon>Magnoliopsida</taxon>
        <taxon>eudicotyledons</taxon>
        <taxon>Gunneridae</taxon>
        <taxon>Pentapetalae</taxon>
        <taxon>asterids</taxon>
        <taxon>lamiids</taxon>
        <taxon>Lamiales</taxon>
        <taxon>Orobanchaceae</taxon>
        <taxon>Rehmannieae</taxon>
        <taxon>Rehmannia</taxon>
    </lineage>
</organism>
<evidence type="ECO:0000259" key="7">
    <source>
        <dbReference type="Pfam" id="PF13839"/>
    </source>
</evidence>
<dbReference type="InterPro" id="IPR025846">
    <property type="entry name" value="TBL_N"/>
</dbReference>
<keyword evidence="4" id="KW-0735">Signal-anchor</keyword>
<name>A0ABR0VJZ2_REHGL</name>
<evidence type="ECO:0000313" key="9">
    <source>
        <dbReference type="EMBL" id="KAK6134671.1"/>
    </source>
</evidence>
<dbReference type="PANTHER" id="PTHR32285">
    <property type="entry name" value="PROTEIN TRICHOME BIREFRINGENCE-LIKE 9-RELATED"/>
    <property type="match status" value="1"/>
</dbReference>
<evidence type="ECO:0000256" key="6">
    <source>
        <dbReference type="ARBA" id="ARBA00023136"/>
    </source>
</evidence>
<keyword evidence="10" id="KW-1185">Reference proteome</keyword>
<reference evidence="9 10" key="1">
    <citation type="journal article" date="2021" name="Comput. Struct. Biotechnol. J.">
        <title>De novo genome assembly of the potent medicinal plant Rehmannia glutinosa using nanopore technology.</title>
        <authorList>
            <person name="Ma L."/>
            <person name="Dong C."/>
            <person name="Song C."/>
            <person name="Wang X."/>
            <person name="Zheng X."/>
            <person name="Niu Y."/>
            <person name="Chen S."/>
            <person name="Feng W."/>
        </authorList>
    </citation>
    <scope>NUCLEOTIDE SEQUENCE [LARGE SCALE GENOMIC DNA]</scope>
    <source>
        <strain evidence="9">DH-2019</strain>
    </source>
</reference>
<dbReference type="Pfam" id="PF14416">
    <property type="entry name" value="PMR5N"/>
    <property type="match status" value="1"/>
</dbReference>
<sequence length="488" mass="56209">MTWTESALMISPLSRLASSNESLLLPAPVGPDITTTFCRSSLFFDGAAEQEVAKSLLVRRNGCTEGRRSGASAAYGKRRQLIRRPPTLKPLIIFGAARVILDNLKNNLSWSGDWIFEITRHSKYTVRVPIEVSEEETIEDGCNVFEGKWVWDNASYPLYREETCPFLVKQTTCLKNGRPDSFYQNWRWQPNSCNLPRFDGVKLLEMLRDKRLMFVGDSVQRSMFESMVCLAQSAIPNDVKRSLRRIPPRKVFKVEEFNATIEYYWAPFIIESISDHATNHTVLKRLVRLDSVAKHSREWEGADILIFESYVWWMYKPTINATYGSIDNIQEYNVTTAYRLALETWANWIDSSINPQTQKIFFATMSPTHLWSWEWKPGTDGNCFNETRPIEGSYWGTGSSLDIMGIVEDVLGQLRTKVTVLNITQLSEYRKDGHTSVYGERKGKLLTKEQRSDPKNYADCIHWCLPGVPDAWNEILYALLLQDYRGQR</sequence>
<evidence type="ECO:0000256" key="5">
    <source>
        <dbReference type="ARBA" id="ARBA00022989"/>
    </source>
</evidence>
<dbReference type="Proteomes" id="UP001318860">
    <property type="component" value="Unassembled WGS sequence"/>
</dbReference>
<keyword evidence="5" id="KW-1133">Transmembrane helix</keyword>
<dbReference type="EMBL" id="JABTTQ020001142">
    <property type="protein sequence ID" value="KAK6134671.1"/>
    <property type="molecule type" value="Genomic_DNA"/>
</dbReference>
<evidence type="ECO:0000256" key="4">
    <source>
        <dbReference type="ARBA" id="ARBA00022968"/>
    </source>
</evidence>
<evidence type="ECO:0000256" key="2">
    <source>
        <dbReference type="ARBA" id="ARBA00007727"/>
    </source>
</evidence>
<feature type="domain" description="Trichome birefringence-like N-terminal" evidence="8">
    <location>
        <begin position="141"/>
        <end position="194"/>
    </location>
</feature>
<comment type="subcellular location">
    <subcellularLocation>
        <location evidence="1">Membrane</location>
        <topology evidence="1">Single-pass membrane protein</topology>
    </subcellularLocation>
</comment>
<keyword evidence="6" id="KW-0472">Membrane</keyword>
<proteinExistence type="inferred from homology"/>
<dbReference type="InterPro" id="IPR026057">
    <property type="entry name" value="TBL_C"/>
</dbReference>
<dbReference type="PANTHER" id="PTHR32285:SF217">
    <property type="entry name" value="PROTEIN TRICHOME BIREFRINGENCE-LIKE 31"/>
    <property type="match status" value="1"/>
</dbReference>
<dbReference type="Pfam" id="PF13839">
    <property type="entry name" value="PC-Esterase"/>
    <property type="match status" value="1"/>
</dbReference>
<evidence type="ECO:0008006" key="11">
    <source>
        <dbReference type="Google" id="ProtNLM"/>
    </source>
</evidence>
<feature type="domain" description="Trichome birefringence-like C-terminal" evidence="7">
    <location>
        <begin position="195"/>
        <end position="478"/>
    </location>
</feature>
<gene>
    <name evidence="9" type="ORF">DH2020_031596</name>
</gene>
<dbReference type="InterPro" id="IPR029962">
    <property type="entry name" value="TBL"/>
</dbReference>
<protein>
    <recommendedName>
        <fullName evidence="11">Trichome birefringence-like N-terminal domain-containing protein</fullName>
    </recommendedName>
</protein>
<evidence type="ECO:0000313" key="10">
    <source>
        <dbReference type="Proteomes" id="UP001318860"/>
    </source>
</evidence>
<evidence type="ECO:0000259" key="8">
    <source>
        <dbReference type="Pfam" id="PF14416"/>
    </source>
</evidence>
<comment type="similarity">
    <text evidence="2">Belongs to the PC-esterase family. TBL subfamily.</text>
</comment>
<comment type="caution">
    <text evidence="9">The sequence shown here is derived from an EMBL/GenBank/DDBJ whole genome shotgun (WGS) entry which is preliminary data.</text>
</comment>
<keyword evidence="3" id="KW-0812">Transmembrane</keyword>